<dbReference type="GO" id="GO:0008379">
    <property type="term" value="F:thioredoxin peroxidase activity"/>
    <property type="evidence" value="ECO:0007669"/>
    <property type="project" value="InterPro"/>
</dbReference>
<dbReference type="AlphaFoldDB" id="A0A2R6PZS8"/>
<dbReference type="InterPro" id="IPR036249">
    <property type="entry name" value="Thioredoxin-like_sf"/>
</dbReference>
<dbReference type="Gramene" id="PSR99672">
    <property type="protein sequence ID" value="PSR99672"/>
    <property type="gene ID" value="CEY00_Acc23645"/>
</dbReference>
<dbReference type="InterPro" id="IPR037944">
    <property type="entry name" value="PRX5-like"/>
</dbReference>
<dbReference type="PANTHER" id="PTHR10430:SF35">
    <property type="entry name" value="GLUTAREDOXIN-DEPENDENT PEROXIREDOXIN"/>
    <property type="match status" value="1"/>
</dbReference>
<organism evidence="10 11">
    <name type="scientific">Actinidia chinensis var. chinensis</name>
    <name type="common">Chinese soft-hair kiwi</name>
    <dbReference type="NCBI Taxonomy" id="1590841"/>
    <lineage>
        <taxon>Eukaryota</taxon>
        <taxon>Viridiplantae</taxon>
        <taxon>Streptophyta</taxon>
        <taxon>Embryophyta</taxon>
        <taxon>Tracheophyta</taxon>
        <taxon>Spermatophyta</taxon>
        <taxon>Magnoliopsida</taxon>
        <taxon>eudicotyledons</taxon>
        <taxon>Gunneridae</taxon>
        <taxon>Pentapetalae</taxon>
        <taxon>asterids</taxon>
        <taxon>Ericales</taxon>
        <taxon>Actinidiaceae</taxon>
        <taxon>Actinidia</taxon>
    </lineage>
</organism>
<evidence type="ECO:0000256" key="6">
    <source>
        <dbReference type="ARBA" id="ARBA00023002"/>
    </source>
</evidence>
<proteinExistence type="inferred from homology"/>
<dbReference type="PANTHER" id="PTHR10430">
    <property type="entry name" value="PEROXIREDOXIN"/>
    <property type="match status" value="1"/>
</dbReference>
<dbReference type="Pfam" id="PF08534">
    <property type="entry name" value="Redoxin"/>
    <property type="match status" value="1"/>
</dbReference>
<evidence type="ECO:0000259" key="9">
    <source>
        <dbReference type="Pfam" id="PF08534"/>
    </source>
</evidence>
<comment type="caution">
    <text evidence="10">The sequence shown here is derived from an EMBL/GenBank/DDBJ whole genome shotgun (WGS) entry which is preliminary data.</text>
</comment>
<gene>
    <name evidence="10" type="ORF">CEY00_Acc23645</name>
</gene>
<dbReference type="OMA" id="ATKSMAH"/>
<evidence type="ECO:0000256" key="2">
    <source>
        <dbReference type="ARBA" id="ARBA00010505"/>
    </source>
</evidence>
<sequence>MAASVNNIAATFATIPITSTSSSSSSSSNSSSLNQMAFAHSISTSWNPHTSRSWPHKSTLLSIYGRPGPPPIQSSISTVRRPPTSLIAGQKLPNLTFSYLDRNSKIKTATLSSLGKAKRLVVVGVSAAFSPVCDRFVKRIAPAKSVVADLIACVAVNDAFVMKAWGESLAVGEKVLMLSDANGELSRAIGVPLDSMGGDCGVRPRRFCLSALNGVVTSLSVDDQMDDDYNDVIFSKMGSALRII</sequence>
<accession>A0A2R6PZS8</accession>
<dbReference type="Gene3D" id="3.40.30.10">
    <property type="entry name" value="Glutaredoxin"/>
    <property type="match status" value="1"/>
</dbReference>
<dbReference type="OrthoDB" id="1730147at2759"/>
<protein>
    <recommendedName>
        <fullName evidence="3">glutaredoxin-dependent peroxiredoxin</fullName>
        <ecNumber evidence="3">1.11.1.25</ecNumber>
    </recommendedName>
    <alternativeName>
        <fullName evidence="7">Glutaredoxin-dependent peroxiredoxin</fullName>
    </alternativeName>
</protein>
<reference evidence="10 11" key="1">
    <citation type="submission" date="2017-07" db="EMBL/GenBank/DDBJ databases">
        <title>An improved, manually edited Actinidia chinensis var. chinensis (kiwifruit) genome highlights the challenges associated with draft genomes and gene prediction in plants.</title>
        <authorList>
            <person name="Pilkington S."/>
            <person name="Crowhurst R."/>
            <person name="Hilario E."/>
            <person name="Nardozza S."/>
            <person name="Fraser L."/>
            <person name="Peng Y."/>
            <person name="Gunaseelan K."/>
            <person name="Simpson R."/>
            <person name="Tahir J."/>
            <person name="Deroles S."/>
            <person name="Templeton K."/>
            <person name="Luo Z."/>
            <person name="Davy M."/>
            <person name="Cheng C."/>
            <person name="Mcneilage M."/>
            <person name="Scaglione D."/>
            <person name="Liu Y."/>
            <person name="Zhang Q."/>
            <person name="Datson P."/>
            <person name="De Silva N."/>
            <person name="Gardiner S."/>
            <person name="Bassett H."/>
            <person name="Chagne D."/>
            <person name="Mccallum J."/>
            <person name="Dzierzon H."/>
            <person name="Deng C."/>
            <person name="Wang Y.-Y."/>
            <person name="Barron N."/>
            <person name="Manako K."/>
            <person name="Bowen J."/>
            <person name="Foster T."/>
            <person name="Erridge Z."/>
            <person name="Tiffin H."/>
            <person name="Waite C."/>
            <person name="Davies K."/>
            <person name="Grierson E."/>
            <person name="Laing W."/>
            <person name="Kirk R."/>
            <person name="Chen X."/>
            <person name="Wood M."/>
            <person name="Montefiori M."/>
            <person name="Brummell D."/>
            <person name="Schwinn K."/>
            <person name="Catanach A."/>
            <person name="Fullerton C."/>
            <person name="Li D."/>
            <person name="Meiyalaghan S."/>
            <person name="Nieuwenhuizen N."/>
            <person name="Read N."/>
            <person name="Prakash R."/>
            <person name="Hunter D."/>
            <person name="Zhang H."/>
            <person name="Mckenzie M."/>
            <person name="Knabel M."/>
            <person name="Harris A."/>
            <person name="Allan A."/>
            <person name="Chen A."/>
            <person name="Janssen B."/>
            <person name="Plunkett B."/>
            <person name="Dwamena C."/>
            <person name="Voogd C."/>
            <person name="Leif D."/>
            <person name="Lafferty D."/>
            <person name="Souleyre E."/>
            <person name="Varkonyi-Gasic E."/>
            <person name="Gambi F."/>
            <person name="Hanley J."/>
            <person name="Yao J.-L."/>
            <person name="Cheung J."/>
            <person name="David K."/>
            <person name="Warren B."/>
            <person name="Marsh K."/>
            <person name="Snowden K."/>
            <person name="Lin-Wang K."/>
            <person name="Brian L."/>
            <person name="Martinez-Sanchez M."/>
            <person name="Wang M."/>
            <person name="Ileperuma N."/>
            <person name="Macnee N."/>
            <person name="Campin R."/>
            <person name="Mcatee P."/>
            <person name="Drummond R."/>
            <person name="Espley R."/>
            <person name="Ireland H."/>
            <person name="Wu R."/>
            <person name="Atkinson R."/>
            <person name="Karunairetnam S."/>
            <person name="Bulley S."/>
            <person name="Chunkath S."/>
            <person name="Hanley Z."/>
            <person name="Storey R."/>
            <person name="Thrimawithana A."/>
            <person name="Thomson S."/>
            <person name="David C."/>
            <person name="Testolin R."/>
        </authorList>
    </citation>
    <scope>NUCLEOTIDE SEQUENCE [LARGE SCALE GENOMIC DNA]</scope>
    <source>
        <strain evidence="11">cv. Red5</strain>
        <tissue evidence="10">Young leaf</tissue>
    </source>
</reference>
<name>A0A2R6PZS8_ACTCC</name>
<dbReference type="EMBL" id="NKQK01000021">
    <property type="protein sequence ID" value="PSR99672.1"/>
    <property type="molecule type" value="Genomic_DNA"/>
</dbReference>
<dbReference type="GO" id="GO:0042744">
    <property type="term" value="P:hydrogen peroxide catabolic process"/>
    <property type="evidence" value="ECO:0007669"/>
    <property type="project" value="TreeGrafter"/>
</dbReference>
<reference evidence="11" key="2">
    <citation type="journal article" date="2018" name="BMC Genomics">
        <title>A manually annotated Actinidia chinensis var. chinensis (kiwifruit) genome highlights the challenges associated with draft genomes and gene prediction in plants.</title>
        <authorList>
            <person name="Pilkington S.M."/>
            <person name="Crowhurst R."/>
            <person name="Hilario E."/>
            <person name="Nardozza S."/>
            <person name="Fraser L."/>
            <person name="Peng Y."/>
            <person name="Gunaseelan K."/>
            <person name="Simpson R."/>
            <person name="Tahir J."/>
            <person name="Deroles S.C."/>
            <person name="Templeton K."/>
            <person name="Luo Z."/>
            <person name="Davy M."/>
            <person name="Cheng C."/>
            <person name="McNeilage M."/>
            <person name="Scaglione D."/>
            <person name="Liu Y."/>
            <person name="Zhang Q."/>
            <person name="Datson P."/>
            <person name="De Silva N."/>
            <person name="Gardiner S.E."/>
            <person name="Bassett H."/>
            <person name="Chagne D."/>
            <person name="McCallum J."/>
            <person name="Dzierzon H."/>
            <person name="Deng C."/>
            <person name="Wang Y.Y."/>
            <person name="Barron L."/>
            <person name="Manako K."/>
            <person name="Bowen J."/>
            <person name="Foster T.M."/>
            <person name="Erridge Z.A."/>
            <person name="Tiffin H."/>
            <person name="Waite C.N."/>
            <person name="Davies K.M."/>
            <person name="Grierson E.P."/>
            <person name="Laing W.A."/>
            <person name="Kirk R."/>
            <person name="Chen X."/>
            <person name="Wood M."/>
            <person name="Montefiori M."/>
            <person name="Brummell D.A."/>
            <person name="Schwinn K.E."/>
            <person name="Catanach A."/>
            <person name="Fullerton C."/>
            <person name="Li D."/>
            <person name="Meiyalaghan S."/>
            <person name="Nieuwenhuizen N."/>
            <person name="Read N."/>
            <person name="Prakash R."/>
            <person name="Hunter D."/>
            <person name="Zhang H."/>
            <person name="McKenzie M."/>
            <person name="Knabel M."/>
            <person name="Harris A."/>
            <person name="Allan A.C."/>
            <person name="Gleave A."/>
            <person name="Chen A."/>
            <person name="Janssen B.J."/>
            <person name="Plunkett B."/>
            <person name="Ampomah-Dwamena C."/>
            <person name="Voogd C."/>
            <person name="Leif D."/>
            <person name="Lafferty D."/>
            <person name="Souleyre E.J.F."/>
            <person name="Varkonyi-Gasic E."/>
            <person name="Gambi F."/>
            <person name="Hanley J."/>
            <person name="Yao J.L."/>
            <person name="Cheung J."/>
            <person name="David K.M."/>
            <person name="Warren B."/>
            <person name="Marsh K."/>
            <person name="Snowden K.C."/>
            <person name="Lin-Wang K."/>
            <person name="Brian L."/>
            <person name="Martinez-Sanchez M."/>
            <person name="Wang M."/>
            <person name="Ileperuma N."/>
            <person name="Macnee N."/>
            <person name="Campin R."/>
            <person name="McAtee P."/>
            <person name="Drummond R.S.M."/>
            <person name="Espley R.V."/>
            <person name="Ireland H.S."/>
            <person name="Wu R."/>
            <person name="Atkinson R.G."/>
            <person name="Karunairetnam S."/>
            <person name="Bulley S."/>
            <person name="Chunkath S."/>
            <person name="Hanley Z."/>
            <person name="Storey R."/>
            <person name="Thrimawithana A.H."/>
            <person name="Thomson S."/>
            <person name="David C."/>
            <person name="Testolin R."/>
            <person name="Huang H."/>
            <person name="Hellens R.P."/>
            <person name="Schaffer R.J."/>
        </authorList>
    </citation>
    <scope>NUCLEOTIDE SEQUENCE [LARGE SCALE GENOMIC DNA]</scope>
    <source>
        <strain evidence="11">cv. Red5</strain>
    </source>
</reference>
<evidence type="ECO:0000256" key="4">
    <source>
        <dbReference type="ARBA" id="ARBA00022559"/>
    </source>
</evidence>
<dbReference type="InParanoid" id="A0A2R6PZS8"/>
<dbReference type="InterPro" id="IPR013740">
    <property type="entry name" value="Redoxin"/>
</dbReference>
<evidence type="ECO:0000256" key="8">
    <source>
        <dbReference type="PIRSR" id="PIRSR637944-1"/>
    </source>
</evidence>
<keyword evidence="5" id="KW-0049">Antioxidant</keyword>
<evidence type="ECO:0000256" key="7">
    <source>
        <dbReference type="ARBA" id="ARBA00031688"/>
    </source>
</evidence>
<dbReference type="SUPFAM" id="SSF52833">
    <property type="entry name" value="Thioredoxin-like"/>
    <property type="match status" value="1"/>
</dbReference>
<comment type="catalytic activity">
    <reaction evidence="1">
        <text>[glutaredoxin]-dithiol + a hydroperoxide = [glutaredoxin]-disulfide + an alcohol + H2O</text>
        <dbReference type="Rhea" id="RHEA:62624"/>
        <dbReference type="Rhea" id="RHEA-COMP:10729"/>
        <dbReference type="Rhea" id="RHEA-COMP:10730"/>
        <dbReference type="ChEBI" id="CHEBI:15377"/>
        <dbReference type="ChEBI" id="CHEBI:29950"/>
        <dbReference type="ChEBI" id="CHEBI:30879"/>
        <dbReference type="ChEBI" id="CHEBI:35924"/>
        <dbReference type="ChEBI" id="CHEBI:50058"/>
        <dbReference type="EC" id="1.11.1.25"/>
    </reaction>
</comment>
<dbReference type="STRING" id="1590841.A0A2R6PZS8"/>
<comment type="similarity">
    <text evidence="2">Belongs to the peroxiredoxin family. Prx5 subfamily.</text>
</comment>
<dbReference type="GO" id="GO:0005737">
    <property type="term" value="C:cytoplasm"/>
    <property type="evidence" value="ECO:0007669"/>
    <property type="project" value="TreeGrafter"/>
</dbReference>
<dbReference type="Proteomes" id="UP000241394">
    <property type="component" value="Chromosome LG21"/>
</dbReference>
<keyword evidence="11" id="KW-1185">Reference proteome</keyword>
<evidence type="ECO:0000313" key="10">
    <source>
        <dbReference type="EMBL" id="PSR99672.1"/>
    </source>
</evidence>
<dbReference type="GO" id="GO:0034599">
    <property type="term" value="P:cellular response to oxidative stress"/>
    <property type="evidence" value="ECO:0007669"/>
    <property type="project" value="InterPro"/>
</dbReference>
<dbReference type="EC" id="1.11.1.25" evidence="3"/>
<evidence type="ECO:0000256" key="1">
    <source>
        <dbReference type="ARBA" id="ARBA00001711"/>
    </source>
</evidence>
<dbReference type="GO" id="GO:0045454">
    <property type="term" value="P:cell redox homeostasis"/>
    <property type="evidence" value="ECO:0007669"/>
    <property type="project" value="TreeGrafter"/>
</dbReference>
<feature type="active site" description="Cysteine sulfenic acid (-SOH) intermediate" evidence="8">
    <location>
        <position position="133"/>
    </location>
</feature>
<evidence type="ECO:0000256" key="3">
    <source>
        <dbReference type="ARBA" id="ARBA00013016"/>
    </source>
</evidence>
<keyword evidence="6" id="KW-0560">Oxidoreductase</keyword>
<keyword evidence="4" id="KW-0575">Peroxidase</keyword>
<evidence type="ECO:0000313" key="11">
    <source>
        <dbReference type="Proteomes" id="UP000241394"/>
    </source>
</evidence>
<evidence type="ECO:0000256" key="5">
    <source>
        <dbReference type="ARBA" id="ARBA00022862"/>
    </source>
</evidence>
<feature type="domain" description="Redoxin" evidence="9">
    <location>
        <begin position="88"/>
        <end position="232"/>
    </location>
</feature>